<protein>
    <submittedName>
        <fullName evidence="5">Calmodulin-like protein 5</fullName>
    </submittedName>
</protein>
<evidence type="ECO:0000256" key="1">
    <source>
        <dbReference type="ARBA" id="ARBA00022723"/>
    </source>
</evidence>
<dbReference type="InterPro" id="IPR039647">
    <property type="entry name" value="EF_hand_pair_protein_CML-like"/>
</dbReference>
<dbReference type="Gramene" id="C.cajan_03926.t">
    <property type="protein sequence ID" value="C.cajan_03926.t.cds1"/>
    <property type="gene ID" value="C.cajan_03926"/>
</dbReference>
<evidence type="ECO:0000256" key="3">
    <source>
        <dbReference type="ARBA" id="ARBA00022837"/>
    </source>
</evidence>
<dbReference type="Pfam" id="PF13499">
    <property type="entry name" value="EF-hand_7"/>
    <property type="match status" value="1"/>
</dbReference>
<dbReference type="SMART" id="SM00054">
    <property type="entry name" value="EFh"/>
    <property type="match status" value="2"/>
</dbReference>
<gene>
    <name evidence="5" type="ORF">KK1_004018</name>
</gene>
<proteinExistence type="predicted"/>
<keyword evidence="2" id="KW-0677">Repeat</keyword>
<keyword evidence="6" id="KW-1185">Reference proteome</keyword>
<name>A0A151SSL5_CAJCA</name>
<feature type="domain" description="EF-hand" evidence="4">
    <location>
        <begin position="60"/>
        <end position="90"/>
    </location>
</feature>
<dbReference type="CDD" id="cd00051">
    <property type="entry name" value="EFh"/>
    <property type="match status" value="1"/>
</dbReference>
<dbReference type="InterPro" id="IPR002048">
    <property type="entry name" value="EF_hand_dom"/>
</dbReference>
<dbReference type="GO" id="GO:0005509">
    <property type="term" value="F:calcium ion binding"/>
    <property type="evidence" value="ECO:0007669"/>
    <property type="project" value="InterPro"/>
</dbReference>
<dbReference type="InterPro" id="IPR011992">
    <property type="entry name" value="EF-hand-dom_pair"/>
</dbReference>
<dbReference type="EMBL" id="CM003613">
    <property type="protein sequence ID" value="KYP57742.1"/>
    <property type="molecule type" value="Genomic_DNA"/>
</dbReference>
<keyword evidence="3" id="KW-0106">Calcium</keyword>
<reference evidence="5 6" key="1">
    <citation type="journal article" date="2012" name="Nat. Biotechnol.">
        <title>Draft genome sequence of pigeonpea (Cajanus cajan), an orphan legume crop of resource-poor farmers.</title>
        <authorList>
            <person name="Varshney R.K."/>
            <person name="Chen W."/>
            <person name="Li Y."/>
            <person name="Bharti A.K."/>
            <person name="Saxena R.K."/>
            <person name="Schlueter J.A."/>
            <person name="Donoghue M.T."/>
            <person name="Azam S."/>
            <person name="Fan G."/>
            <person name="Whaley A.M."/>
            <person name="Farmer A.D."/>
            <person name="Sheridan J."/>
            <person name="Iwata A."/>
            <person name="Tuteja R."/>
            <person name="Penmetsa R.V."/>
            <person name="Wu W."/>
            <person name="Upadhyaya H.D."/>
            <person name="Yang S.P."/>
            <person name="Shah T."/>
            <person name="Saxena K.B."/>
            <person name="Michael T."/>
            <person name="McCombie W.R."/>
            <person name="Yang B."/>
            <person name="Zhang G."/>
            <person name="Yang H."/>
            <person name="Wang J."/>
            <person name="Spillane C."/>
            <person name="Cook D.R."/>
            <person name="May G.D."/>
            <person name="Xu X."/>
            <person name="Jackson S.A."/>
        </authorList>
    </citation>
    <scope>NUCLEOTIDE SEQUENCE [LARGE SCALE GENOMIC DNA]</scope>
    <source>
        <strain evidence="6">cv. Asha</strain>
    </source>
</reference>
<dbReference type="PANTHER" id="PTHR10891">
    <property type="entry name" value="EF-HAND CALCIUM-BINDING DOMAIN CONTAINING PROTEIN"/>
    <property type="match status" value="1"/>
</dbReference>
<dbReference type="Gene3D" id="1.10.238.10">
    <property type="entry name" value="EF-hand"/>
    <property type="match status" value="1"/>
</dbReference>
<dbReference type="PROSITE" id="PS50222">
    <property type="entry name" value="EF_HAND_2"/>
    <property type="match status" value="2"/>
</dbReference>
<evidence type="ECO:0000313" key="5">
    <source>
        <dbReference type="EMBL" id="KYP57742.1"/>
    </source>
</evidence>
<evidence type="ECO:0000259" key="4">
    <source>
        <dbReference type="PROSITE" id="PS50222"/>
    </source>
</evidence>
<dbReference type="STRING" id="3821.A0A151SSL5"/>
<accession>A0A151SSL5</accession>
<dbReference type="PROSITE" id="PS00018">
    <property type="entry name" value="EF_HAND_1"/>
    <property type="match status" value="2"/>
</dbReference>
<sequence>MLAAAELAALRLKDFPTTNHKGIEIDQRDRVFRLLDKNGDGKISIEELTEVMEELGAPGEDARQMMQLLDSNSDGSLSSDEFHMLQKQVI</sequence>
<evidence type="ECO:0000313" key="6">
    <source>
        <dbReference type="Proteomes" id="UP000075243"/>
    </source>
</evidence>
<dbReference type="InterPro" id="IPR018247">
    <property type="entry name" value="EF_Hand_1_Ca_BS"/>
</dbReference>
<keyword evidence="1" id="KW-0479">Metal-binding</keyword>
<dbReference type="Proteomes" id="UP000075243">
    <property type="component" value="Chromosome 11"/>
</dbReference>
<evidence type="ECO:0000256" key="2">
    <source>
        <dbReference type="ARBA" id="ARBA00022737"/>
    </source>
</evidence>
<feature type="domain" description="EF-hand" evidence="4">
    <location>
        <begin position="23"/>
        <end position="58"/>
    </location>
</feature>
<dbReference type="AlphaFoldDB" id="A0A151SSL5"/>
<organism evidence="5 6">
    <name type="scientific">Cajanus cajan</name>
    <name type="common">Pigeon pea</name>
    <name type="synonym">Cajanus indicus</name>
    <dbReference type="NCBI Taxonomy" id="3821"/>
    <lineage>
        <taxon>Eukaryota</taxon>
        <taxon>Viridiplantae</taxon>
        <taxon>Streptophyta</taxon>
        <taxon>Embryophyta</taxon>
        <taxon>Tracheophyta</taxon>
        <taxon>Spermatophyta</taxon>
        <taxon>Magnoliopsida</taxon>
        <taxon>eudicotyledons</taxon>
        <taxon>Gunneridae</taxon>
        <taxon>Pentapetalae</taxon>
        <taxon>rosids</taxon>
        <taxon>fabids</taxon>
        <taxon>Fabales</taxon>
        <taxon>Fabaceae</taxon>
        <taxon>Papilionoideae</taxon>
        <taxon>50 kb inversion clade</taxon>
        <taxon>NPAAA clade</taxon>
        <taxon>indigoferoid/millettioid clade</taxon>
        <taxon>Phaseoleae</taxon>
        <taxon>Cajanus</taxon>
    </lineage>
</organism>
<dbReference type="SUPFAM" id="SSF47473">
    <property type="entry name" value="EF-hand"/>
    <property type="match status" value="1"/>
</dbReference>